<protein>
    <submittedName>
        <fullName evidence="1">Uncharacterized protein</fullName>
    </submittedName>
</protein>
<dbReference type="AlphaFoldDB" id="A0A3N4PBE9"/>
<name>A0A3N4PBE9_9BACT</name>
<dbReference type="EMBL" id="RPDH01000003">
    <property type="protein sequence ID" value="RPE05556.1"/>
    <property type="molecule type" value="Genomic_DNA"/>
</dbReference>
<accession>A0A3N4PBE9</accession>
<comment type="caution">
    <text evidence="1">The sequence shown here is derived from an EMBL/GenBank/DDBJ whole genome shotgun (WGS) entry which is preliminary data.</text>
</comment>
<sequence length="168" mass="18498">MTKEEKEILAGTADTILEKPVLLIVDRLNPKWWEKIAIKLGWLKAKRKFEIRPATLGSVMKISRLMLEIEPVKDGTSPIAANYQLLSQHGERLAEVIGQAITNTEAGPSKSLVRFIRENMTGSEILTVTIVVMKQLNVSNFLSTITLMRGVSLLKPEESIASGGQSAA</sequence>
<reference evidence="1 2" key="1">
    <citation type="submission" date="2018-11" db="EMBL/GenBank/DDBJ databases">
        <title>Chitinophaga lutea sp.nov., isolate from arsenic contaminated soil.</title>
        <authorList>
            <person name="Zong Y."/>
        </authorList>
    </citation>
    <scope>NUCLEOTIDE SEQUENCE [LARGE SCALE GENOMIC DNA]</scope>
    <source>
        <strain evidence="1 2">ZY74</strain>
    </source>
</reference>
<dbReference type="OrthoDB" id="672839at2"/>
<dbReference type="Proteomes" id="UP000278351">
    <property type="component" value="Unassembled WGS sequence"/>
</dbReference>
<gene>
    <name evidence="1" type="ORF">EGT74_24545</name>
</gene>
<evidence type="ECO:0000313" key="1">
    <source>
        <dbReference type="EMBL" id="RPE05556.1"/>
    </source>
</evidence>
<keyword evidence="2" id="KW-1185">Reference proteome</keyword>
<evidence type="ECO:0000313" key="2">
    <source>
        <dbReference type="Proteomes" id="UP000278351"/>
    </source>
</evidence>
<dbReference type="RefSeq" id="WP_123849199.1">
    <property type="nucleotide sequence ID" value="NZ_RPDH01000003.1"/>
</dbReference>
<proteinExistence type="predicted"/>
<organism evidence="1 2">
    <name type="scientific">Chitinophaga lutea</name>
    <dbReference type="NCBI Taxonomy" id="2488634"/>
    <lineage>
        <taxon>Bacteria</taxon>
        <taxon>Pseudomonadati</taxon>
        <taxon>Bacteroidota</taxon>
        <taxon>Chitinophagia</taxon>
        <taxon>Chitinophagales</taxon>
        <taxon>Chitinophagaceae</taxon>
        <taxon>Chitinophaga</taxon>
    </lineage>
</organism>